<evidence type="ECO:0000259" key="3">
    <source>
        <dbReference type="Pfam" id="PF02397"/>
    </source>
</evidence>
<keyword evidence="2" id="KW-0812">Transmembrane</keyword>
<organism evidence="4 5">
    <name type="scientific">Thermocoleostomius sinensis A174</name>
    <dbReference type="NCBI Taxonomy" id="2016057"/>
    <lineage>
        <taxon>Bacteria</taxon>
        <taxon>Bacillati</taxon>
        <taxon>Cyanobacteriota</taxon>
        <taxon>Cyanophyceae</taxon>
        <taxon>Oculatellales</taxon>
        <taxon>Oculatellaceae</taxon>
        <taxon>Thermocoleostomius</taxon>
    </lineage>
</organism>
<dbReference type="RefSeq" id="WP_268607791.1">
    <property type="nucleotide sequence ID" value="NZ_CP113797.1"/>
</dbReference>
<proteinExistence type="inferred from homology"/>
<dbReference type="Proteomes" id="UP001163152">
    <property type="component" value="Chromosome"/>
</dbReference>
<protein>
    <submittedName>
        <fullName evidence="4">Sugar transferase</fullName>
    </submittedName>
</protein>
<accession>A0A9E8ZH12</accession>
<comment type="similarity">
    <text evidence="1">Belongs to the bacterial sugar transferase family.</text>
</comment>
<dbReference type="EMBL" id="CP113797">
    <property type="protein sequence ID" value="WAL58376.1"/>
    <property type="molecule type" value="Genomic_DNA"/>
</dbReference>
<keyword evidence="4" id="KW-0808">Transferase</keyword>
<dbReference type="AlphaFoldDB" id="A0A9E8ZH12"/>
<sequence>MATSKVVLTTSKIWILEDTLSSSEQEPTDQSLRCCVLKWRQGKLWVKVAEADQISQIPALQNEQWLENCLKHSLVDVVCLDPQLGVTAVEYWANACEKAGKPVFLRLPGCSRRSHQSEIVVLLRQGLDSMIAVLLLLIFSPIILVIFLLLRSSSSKSVFDTQWRVGARGQLFRLILFREDREENSQGSQYYSNLIRYWSSKLCLNGLLQLINVIQGKMQLVGRRPWKLQEAIQLCQHQSQLISEPPGIALAYLCK</sequence>
<dbReference type="GO" id="GO:0016780">
    <property type="term" value="F:phosphotransferase activity, for other substituted phosphate groups"/>
    <property type="evidence" value="ECO:0007669"/>
    <property type="project" value="TreeGrafter"/>
</dbReference>
<dbReference type="PANTHER" id="PTHR30576:SF0">
    <property type="entry name" value="UNDECAPRENYL-PHOSPHATE N-ACETYLGALACTOSAMINYL 1-PHOSPHATE TRANSFERASE-RELATED"/>
    <property type="match status" value="1"/>
</dbReference>
<keyword evidence="2" id="KW-0472">Membrane</keyword>
<name>A0A9E8ZH12_9CYAN</name>
<keyword evidence="5" id="KW-1185">Reference proteome</keyword>
<dbReference type="PANTHER" id="PTHR30576">
    <property type="entry name" value="COLANIC BIOSYNTHESIS UDP-GLUCOSE LIPID CARRIER TRANSFERASE"/>
    <property type="match status" value="1"/>
</dbReference>
<feature type="domain" description="Bacterial sugar transferase" evidence="3">
    <location>
        <begin position="126"/>
        <end position="248"/>
    </location>
</feature>
<reference evidence="4" key="1">
    <citation type="submission" date="2022-12" db="EMBL/GenBank/DDBJ databases">
        <title>Polyphasic identification of a Novel Hot-Spring Cyanobacterium Ocullathermofonsia sinensis gen nov. sp. nov. and Genomic Insights on its Adaptations to the Thermal Habitat.</title>
        <authorList>
            <person name="Daroch M."/>
            <person name="Tang J."/>
            <person name="Jiang Y."/>
        </authorList>
    </citation>
    <scope>NUCLEOTIDE SEQUENCE</scope>
    <source>
        <strain evidence="4">PKUAC-SCTA174</strain>
    </source>
</reference>
<evidence type="ECO:0000256" key="1">
    <source>
        <dbReference type="ARBA" id="ARBA00006464"/>
    </source>
</evidence>
<dbReference type="InterPro" id="IPR003362">
    <property type="entry name" value="Bact_transf"/>
</dbReference>
<evidence type="ECO:0000256" key="2">
    <source>
        <dbReference type="SAM" id="Phobius"/>
    </source>
</evidence>
<dbReference type="Pfam" id="PF02397">
    <property type="entry name" value="Bac_transf"/>
    <property type="match status" value="1"/>
</dbReference>
<dbReference type="NCBIfam" id="NF045514">
    <property type="entry name" value="glycotran_HepC"/>
    <property type="match status" value="1"/>
</dbReference>
<gene>
    <name evidence="4" type="ORF">OXH18_14415</name>
</gene>
<keyword evidence="2" id="KW-1133">Transmembrane helix</keyword>
<evidence type="ECO:0000313" key="5">
    <source>
        <dbReference type="Proteomes" id="UP001163152"/>
    </source>
</evidence>
<dbReference type="KEGG" id="tsin:OXH18_14415"/>
<evidence type="ECO:0000313" key="4">
    <source>
        <dbReference type="EMBL" id="WAL58376.1"/>
    </source>
</evidence>
<feature type="transmembrane region" description="Helical" evidence="2">
    <location>
        <begin position="130"/>
        <end position="150"/>
    </location>
</feature>